<reference evidence="1 2" key="1">
    <citation type="submission" date="2024-10" db="EMBL/GenBank/DDBJ databases">
        <title>Paracoccus drimophilus sp. nov., a novel bacterium from corn roots in Hunan.</title>
        <authorList>
            <person name="Li X."/>
        </authorList>
    </citation>
    <scope>NUCLEOTIDE SEQUENCE [LARGE SCALE GENOMIC DNA]</scope>
    <source>
        <strain evidence="1 2">NGMCC 1.201697</strain>
    </source>
</reference>
<dbReference type="RefSeq" id="WP_395135917.1">
    <property type="nucleotide sequence ID" value="NZ_JBIMPR010000025.1"/>
</dbReference>
<keyword evidence="2" id="KW-1185">Reference proteome</keyword>
<name>A0ABW7LRU6_9RHOB</name>
<dbReference type="Gene3D" id="3.40.50.300">
    <property type="entry name" value="P-loop containing nucleotide triphosphate hydrolases"/>
    <property type="match status" value="2"/>
</dbReference>
<dbReference type="Proteomes" id="UP001609376">
    <property type="component" value="Unassembled WGS sequence"/>
</dbReference>
<dbReference type="SUPFAM" id="SSF52540">
    <property type="entry name" value="P-loop containing nucleoside triphosphate hydrolases"/>
    <property type="match status" value="2"/>
</dbReference>
<comment type="caution">
    <text evidence="1">The sequence shown here is derived from an EMBL/GenBank/DDBJ whole genome shotgun (WGS) entry which is preliminary data.</text>
</comment>
<dbReference type="InterPro" id="IPR005331">
    <property type="entry name" value="Sulfotransferase"/>
</dbReference>
<evidence type="ECO:0000313" key="2">
    <source>
        <dbReference type="Proteomes" id="UP001609376"/>
    </source>
</evidence>
<accession>A0ABW7LRU6</accession>
<gene>
    <name evidence="1" type="ORF">ACHFJ0_21865</name>
</gene>
<dbReference type="Pfam" id="PF03567">
    <property type="entry name" value="Sulfotransfer_2"/>
    <property type="match status" value="1"/>
</dbReference>
<dbReference type="EMBL" id="JBIMPR010000025">
    <property type="protein sequence ID" value="MFH5776902.1"/>
    <property type="molecule type" value="Genomic_DNA"/>
</dbReference>
<organism evidence="1 2">
    <name type="scientific">Paracoccus broussonetiae subsp. drimophilus</name>
    <dbReference type="NCBI Taxonomy" id="3373869"/>
    <lineage>
        <taxon>Bacteria</taxon>
        <taxon>Pseudomonadati</taxon>
        <taxon>Pseudomonadota</taxon>
        <taxon>Alphaproteobacteria</taxon>
        <taxon>Rhodobacterales</taxon>
        <taxon>Paracoccaceae</taxon>
        <taxon>Paracoccus</taxon>
        <taxon>Paracoccus broussonetiae</taxon>
    </lineage>
</organism>
<protein>
    <submittedName>
        <fullName evidence="1">Sulfotransferase family 2 domain-containing protein</fullName>
    </submittedName>
</protein>
<evidence type="ECO:0000313" key="1">
    <source>
        <dbReference type="EMBL" id="MFH5776902.1"/>
    </source>
</evidence>
<dbReference type="InterPro" id="IPR027417">
    <property type="entry name" value="P-loop_NTPase"/>
</dbReference>
<proteinExistence type="predicted"/>
<sequence>MSRAFQRFVIFAEMRTGSNLLEATLNSVSRVTCYGEAFNPYMIGWPDKDHLKGVSKSERDDNPLRLLRALWDKPNHLPGFRYFHDHEPRVFNAIMNDCTCAKIILTRNQIDSFVSTALARQTNQWKLNESETPVSSTVHFDANAFQQVFAEVEAFQHHLMRRLQETGQTAFWLSYRDLRDADVMTGLLHWLGRTDVERVEPAKDQVPQNPQELSDKVINFSEMEEELARFPRFSPRRLPSAESRQDLVSSARVTIEAGNGLIYTPIHGTPIEKVTSWLRTAGPLTKHFDQSTLLKWKREHPGHRSFTVLRHPLLRIWTAFKDLLNADSTKLRQIIRNTQSVTLPSDLALAEMDNDDLAETFASFLRFLQLYQKHTTPLPSNPSWESQSKILARLCQTGNIDYIFREANLSHDLPWIANLANTQNHPYTIKPTAIPRAIDKPHLHRMSRILYAPDYIQFGFQENPNEGQGKLQRSHATAKNRLPATTKTLPVQLPSTQSTKNNKDQNVILIHIGTQKTGSSSIQHFLRENHDILAGEGINFVSASRPWIDHNQVARELRDWKGETPLLDGVIKEIDQSDKTVNIVSGEMFFHPEVGRRLASRMPAEQKAKVKILAYLRRPDHLMESLYKQRAKTGAVRANASAYLENNRWECDYKQILDGYADGFGKDNIIVRPYSRKLLRDGDVVTDFIQSVGLPSKLEFKRSKPEDNPTFSAAISDLMGFCVRNTPLQSRDLNEFIAKLDWEHLKLNGDVYTREERLLLMKDLEGDLKEITSDYCPQLRDVFNYGDLKRNDAGVVAVSEEIMDSQKQAGRAVIRAMWELMKKDGK</sequence>